<accession>U2V2N4</accession>
<evidence type="ECO:0000256" key="1">
    <source>
        <dbReference type="SAM" id="MobiDB-lite"/>
    </source>
</evidence>
<keyword evidence="3" id="KW-1185">Reference proteome</keyword>
<gene>
    <name evidence="2" type="ORF">HMPREF1316_0985</name>
</gene>
<feature type="compositionally biased region" description="Basic and acidic residues" evidence="1">
    <location>
        <begin position="74"/>
        <end position="91"/>
    </location>
</feature>
<feature type="region of interest" description="Disordered" evidence="1">
    <location>
        <begin position="1"/>
        <end position="91"/>
    </location>
</feature>
<organism evidence="2 3">
    <name type="scientific">Olsenella profusa F0195</name>
    <dbReference type="NCBI Taxonomy" id="1125712"/>
    <lineage>
        <taxon>Bacteria</taxon>
        <taxon>Bacillati</taxon>
        <taxon>Actinomycetota</taxon>
        <taxon>Coriobacteriia</taxon>
        <taxon>Coriobacteriales</taxon>
        <taxon>Atopobiaceae</taxon>
        <taxon>Olsenella</taxon>
    </lineage>
</organism>
<dbReference type="PATRIC" id="fig|1125712.3.peg.1826"/>
<comment type="caution">
    <text evidence="2">The sequence shown here is derived from an EMBL/GenBank/DDBJ whole genome shotgun (WGS) entry which is preliminary data.</text>
</comment>
<dbReference type="AlphaFoldDB" id="U2V2N4"/>
<dbReference type="Proteomes" id="UP000016638">
    <property type="component" value="Unassembled WGS sequence"/>
</dbReference>
<reference evidence="2 3" key="1">
    <citation type="submission" date="2013-08" db="EMBL/GenBank/DDBJ databases">
        <authorList>
            <person name="Durkin A.S."/>
            <person name="Haft D.R."/>
            <person name="McCorrison J."/>
            <person name="Torralba M."/>
            <person name="Gillis M."/>
            <person name="Haft D.H."/>
            <person name="Methe B."/>
            <person name="Sutton G."/>
            <person name="Nelson K.E."/>
        </authorList>
    </citation>
    <scope>NUCLEOTIDE SEQUENCE [LARGE SCALE GENOMIC DNA]</scope>
    <source>
        <strain evidence="2 3">F0195</strain>
    </source>
</reference>
<protein>
    <submittedName>
        <fullName evidence="2">Uncharacterized protein</fullName>
    </submittedName>
</protein>
<evidence type="ECO:0000313" key="3">
    <source>
        <dbReference type="Proteomes" id="UP000016638"/>
    </source>
</evidence>
<evidence type="ECO:0000313" key="2">
    <source>
        <dbReference type="EMBL" id="ERL06941.1"/>
    </source>
</evidence>
<sequence>MRSRWLQSLAHRPWYPRWRKRQPTRSPQSCHGRARSARGSRPTSPTVVRGFLAKNVSRADWSPHARQNRPKNPARPEENPARSKRDQPSPK</sequence>
<proteinExistence type="predicted"/>
<name>U2V2N4_9ACTN</name>
<dbReference type="EMBL" id="AWEZ01000061">
    <property type="protein sequence ID" value="ERL06941.1"/>
    <property type="molecule type" value="Genomic_DNA"/>
</dbReference>